<keyword evidence="4 6" id="KW-0493">Microtubule</keyword>
<evidence type="ECO:0000313" key="11">
    <source>
        <dbReference type="Proteomes" id="UP001061958"/>
    </source>
</evidence>
<comment type="similarity">
    <text evidence="2 6">Belongs to the TUBGCP family.</text>
</comment>
<evidence type="ECO:0000256" key="3">
    <source>
        <dbReference type="ARBA" id="ARBA00022490"/>
    </source>
</evidence>
<keyword evidence="3 6" id="KW-0963">Cytoplasm</keyword>
<dbReference type="Proteomes" id="UP001061958">
    <property type="component" value="Unassembled WGS sequence"/>
</dbReference>
<accession>A0A9C7PX47</accession>
<feature type="domain" description="Gamma tubulin complex component C-terminal" evidence="8">
    <location>
        <begin position="316"/>
        <end position="610"/>
    </location>
</feature>
<keyword evidence="5 6" id="KW-0206">Cytoskeleton</keyword>
<evidence type="ECO:0000256" key="2">
    <source>
        <dbReference type="ARBA" id="ARBA00010337"/>
    </source>
</evidence>
<dbReference type="GO" id="GO:0051011">
    <property type="term" value="F:microtubule minus-end binding"/>
    <property type="evidence" value="ECO:0007669"/>
    <property type="project" value="TreeGrafter"/>
</dbReference>
<keyword evidence="11" id="KW-1185">Reference proteome</keyword>
<dbReference type="OrthoDB" id="1807at2759"/>
<gene>
    <name evidence="10" type="ORF">GpartN1_g3283.t1</name>
</gene>
<dbReference type="GO" id="GO:0000278">
    <property type="term" value="P:mitotic cell cycle"/>
    <property type="evidence" value="ECO:0007669"/>
    <property type="project" value="TreeGrafter"/>
</dbReference>
<reference evidence="10" key="2">
    <citation type="submission" date="2022-01" db="EMBL/GenBank/DDBJ databases">
        <authorList>
            <person name="Hirooka S."/>
            <person name="Miyagishima S.Y."/>
        </authorList>
    </citation>
    <scope>NUCLEOTIDE SEQUENCE</scope>
    <source>
        <strain evidence="10">NBRC 102759</strain>
    </source>
</reference>
<protein>
    <recommendedName>
        <fullName evidence="6">Spindle pole body component</fullName>
    </recommendedName>
</protein>
<dbReference type="Pfam" id="PF17681">
    <property type="entry name" value="GCP_N_terminal"/>
    <property type="match status" value="1"/>
</dbReference>
<dbReference type="InterPro" id="IPR040457">
    <property type="entry name" value="GCP_C"/>
</dbReference>
<dbReference type="GO" id="GO:0007020">
    <property type="term" value="P:microtubule nucleation"/>
    <property type="evidence" value="ECO:0007669"/>
    <property type="project" value="InterPro"/>
</dbReference>
<dbReference type="GO" id="GO:0005874">
    <property type="term" value="C:microtubule"/>
    <property type="evidence" value="ECO:0007669"/>
    <property type="project" value="UniProtKB-KW"/>
</dbReference>
<feature type="coiled-coil region" evidence="7">
    <location>
        <begin position="85"/>
        <end position="112"/>
    </location>
</feature>
<proteinExistence type="inferred from homology"/>
<comment type="subcellular location">
    <subcellularLocation>
        <location evidence="1 6">Cytoplasm</location>
        <location evidence="1 6">Cytoskeleton</location>
        <location evidence="1 6">Microtubule organizing center</location>
    </subcellularLocation>
</comment>
<dbReference type="PANTHER" id="PTHR19302:SF27">
    <property type="entry name" value="GAMMA-TUBULIN COMPLEX COMPONENT 4"/>
    <property type="match status" value="1"/>
</dbReference>
<dbReference type="GO" id="GO:0051225">
    <property type="term" value="P:spindle assembly"/>
    <property type="evidence" value="ECO:0007669"/>
    <property type="project" value="TreeGrafter"/>
</dbReference>
<sequence>MLFDLLYALVGYTGNVIVRKENTDNAKKTSERISFQLASDFPYVNPAERRAIDRISNIGALYATVYEYSCENGLLQKSIYALAFQKALDEILDEYRELIANYEEEAINKRLKNFSLVEGELRVWERRLEDLCMLFDKMEEGKRLNGPELMKHLMQFCTSGSPDTASLCMRLLKKCTKVLLVQLQTWLYYGELQDPFEEFFLRKEPKIASEQREDSSFSLADDIVIAQENLTPLFSPTMVRDILFIGGVVKALRNSEEASSQVNWNELEVQIDSLRSLEKQPLRSLPLESNIQSVRQWASKQLMKFLFRVSWWKEFDFLRQTFLLGKGDLWSHFLQDTCDMLMVPSMSECKESVLNAFLEKSLLKTFFEVDFRYEMLSFQRVDFSSNKSELSTDLLPLSSGWNRISLSYVPQRPLHILMNSKDLEHYSRIFCILFAIAHVRFQTERCWLLLRNRFKRCNRETLVNNRNMFHLLGKCNFIVHCLEEYFQIGLIEESFGAFMKQAKGAFDFDSVLTLHQKYLESLVKHTLIYSASFIESLDNLLQVFREYCIYIQHKVVVEEEKTAAVLLLSIERIQQPIHERIVAFLQELQQYPNHPVINRLLNRIDFNNFYSVESASSIQLEENGVTCEDEVSEEE</sequence>
<organism evidence="10 11">
    <name type="scientific">Galdieria partita</name>
    <dbReference type="NCBI Taxonomy" id="83374"/>
    <lineage>
        <taxon>Eukaryota</taxon>
        <taxon>Rhodophyta</taxon>
        <taxon>Bangiophyceae</taxon>
        <taxon>Galdieriales</taxon>
        <taxon>Galdieriaceae</taxon>
        <taxon>Galdieria</taxon>
    </lineage>
</organism>
<evidence type="ECO:0000259" key="9">
    <source>
        <dbReference type="Pfam" id="PF17681"/>
    </source>
</evidence>
<dbReference type="PANTHER" id="PTHR19302">
    <property type="entry name" value="GAMMA TUBULIN COMPLEX PROTEIN"/>
    <property type="match status" value="1"/>
</dbReference>
<evidence type="ECO:0000256" key="6">
    <source>
        <dbReference type="RuleBase" id="RU363050"/>
    </source>
</evidence>
<reference evidence="10" key="1">
    <citation type="journal article" date="2022" name="Proc. Natl. Acad. Sci. U.S.A.">
        <title>Life cycle and functional genomics of the unicellular red alga Galdieria for elucidating algal and plant evolution and industrial use.</title>
        <authorList>
            <person name="Hirooka S."/>
            <person name="Itabashi T."/>
            <person name="Ichinose T.M."/>
            <person name="Onuma R."/>
            <person name="Fujiwara T."/>
            <person name="Yamashita S."/>
            <person name="Jong L.W."/>
            <person name="Tomita R."/>
            <person name="Iwane A.H."/>
            <person name="Miyagishima S.Y."/>
        </authorList>
    </citation>
    <scope>NUCLEOTIDE SEQUENCE</scope>
    <source>
        <strain evidence="10">NBRC 102759</strain>
    </source>
</reference>
<keyword evidence="7" id="KW-0175">Coiled coil</keyword>
<dbReference type="Pfam" id="PF04130">
    <property type="entry name" value="GCP_C_terminal"/>
    <property type="match status" value="1"/>
</dbReference>
<dbReference type="GO" id="GO:0000922">
    <property type="term" value="C:spindle pole"/>
    <property type="evidence" value="ECO:0007669"/>
    <property type="project" value="InterPro"/>
</dbReference>
<evidence type="ECO:0000256" key="4">
    <source>
        <dbReference type="ARBA" id="ARBA00022701"/>
    </source>
</evidence>
<dbReference type="InterPro" id="IPR007259">
    <property type="entry name" value="GCP"/>
</dbReference>
<dbReference type="InterPro" id="IPR041470">
    <property type="entry name" value="GCP_N"/>
</dbReference>
<dbReference type="InterPro" id="IPR042241">
    <property type="entry name" value="GCP_C_sf"/>
</dbReference>
<evidence type="ECO:0000259" key="8">
    <source>
        <dbReference type="Pfam" id="PF04130"/>
    </source>
</evidence>
<name>A0A9C7PX47_9RHOD</name>
<dbReference type="GO" id="GO:0031122">
    <property type="term" value="P:cytoplasmic microtubule organization"/>
    <property type="evidence" value="ECO:0007669"/>
    <property type="project" value="TreeGrafter"/>
</dbReference>
<evidence type="ECO:0000313" key="10">
    <source>
        <dbReference type="EMBL" id="GJQ11492.1"/>
    </source>
</evidence>
<dbReference type="EMBL" id="BQMJ01000024">
    <property type="protein sequence ID" value="GJQ11492.1"/>
    <property type="molecule type" value="Genomic_DNA"/>
</dbReference>
<dbReference type="Gene3D" id="1.20.120.1900">
    <property type="entry name" value="Gamma-tubulin complex, C-terminal domain"/>
    <property type="match status" value="1"/>
</dbReference>
<evidence type="ECO:0000256" key="5">
    <source>
        <dbReference type="ARBA" id="ARBA00023212"/>
    </source>
</evidence>
<dbReference type="AlphaFoldDB" id="A0A9C7PX47"/>
<evidence type="ECO:0000256" key="1">
    <source>
        <dbReference type="ARBA" id="ARBA00004267"/>
    </source>
</evidence>
<evidence type="ECO:0000256" key="7">
    <source>
        <dbReference type="SAM" id="Coils"/>
    </source>
</evidence>
<feature type="domain" description="Gamma tubulin complex component protein N-terminal" evidence="9">
    <location>
        <begin position="4"/>
        <end position="307"/>
    </location>
</feature>
<comment type="caution">
    <text evidence="10">The sequence shown here is derived from an EMBL/GenBank/DDBJ whole genome shotgun (WGS) entry which is preliminary data.</text>
</comment>
<dbReference type="GO" id="GO:0000930">
    <property type="term" value="C:gamma-tubulin complex"/>
    <property type="evidence" value="ECO:0007669"/>
    <property type="project" value="TreeGrafter"/>
</dbReference>
<dbReference type="GO" id="GO:0051321">
    <property type="term" value="P:meiotic cell cycle"/>
    <property type="evidence" value="ECO:0007669"/>
    <property type="project" value="TreeGrafter"/>
</dbReference>
<dbReference type="GO" id="GO:0043015">
    <property type="term" value="F:gamma-tubulin binding"/>
    <property type="evidence" value="ECO:0007669"/>
    <property type="project" value="InterPro"/>
</dbReference>